<dbReference type="InterPro" id="IPR009057">
    <property type="entry name" value="Homeodomain-like_sf"/>
</dbReference>
<proteinExistence type="predicted"/>
<sequence>MAGFHVHGDGPEQVRVIPHPAVTVIVEFGECGFDVRDSTGRSHSGSLTLGLARTALPVRVHAVECVQIRLEPVVAQAILGLPPTEPGGTIIGLDDLWGREAGWLRERLHETPNWPDRFALVDTALSARFRHDHRVDPEVAWAWRQIKLSRGSLRVEHLAAELGWSRQRLWSRFGTRIGLTPKRAAKLVRFDHAVHRLVQGHPPSRVAADAGYADQSHLHRDIREFTGTAPTSAATEPWLTVDDRAWPSTTGT</sequence>
<organism evidence="5 6">
    <name type="scientific">Nocardia gamkensis</name>
    <dbReference type="NCBI Taxonomy" id="352869"/>
    <lineage>
        <taxon>Bacteria</taxon>
        <taxon>Bacillati</taxon>
        <taxon>Actinomycetota</taxon>
        <taxon>Actinomycetes</taxon>
        <taxon>Mycobacteriales</taxon>
        <taxon>Nocardiaceae</taxon>
        <taxon>Nocardia</taxon>
    </lineage>
</organism>
<dbReference type="GO" id="GO:0003700">
    <property type="term" value="F:DNA-binding transcription factor activity"/>
    <property type="evidence" value="ECO:0007669"/>
    <property type="project" value="InterPro"/>
</dbReference>
<dbReference type="PANTHER" id="PTHR46796:SF15">
    <property type="entry name" value="BLL1074 PROTEIN"/>
    <property type="match status" value="1"/>
</dbReference>
<gene>
    <name evidence="5" type="ORF">HGB38_34125</name>
</gene>
<dbReference type="SMART" id="SM00342">
    <property type="entry name" value="HTH_ARAC"/>
    <property type="match status" value="1"/>
</dbReference>
<dbReference type="PANTHER" id="PTHR46796">
    <property type="entry name" value="HTH-TYPE TRANSCRIPTIONAL ACTIVATOR RHAS-RELATED"/>
    <property type="match status" value="1"/>
</dbReference>
<keyword evidence="6" id="KW-1185">Reference proteome</keyword>
<dbReference type="Pfam" id="PF12833">
    <property type="entry name" value="HTH_18"/>
    <property type="match status" value="1"/>
</dbReference>
<evidence type="ECO:0000256" key="2">
    <source>
        <dbReference type="ARBA" id="ARBA00023125"/>
    </source>
</evidence>
<keyword evidence="2" id="KW-0238">DNA-binding</keyword>
<evidence type="ECO:0000256" key="3">
    <source>
        <dbReference type="ARBA" id="ARBA00023163"/>
    </source>
</evidence>
<dbReference type="GO" id="GO:0043565">
    <property type="term" value="F:sequence-specific DNA binding"/>
    <property type="evidence" value="ECO:0007669"/>
    <property type="project" value="InterPro"/>
</dbReference>
<name>A0A7X6LB48_9NOCA</name>
<evidence type="ECO:0000259" key="4">
    <source>
        <dbReference type="PROSITE" id="PS01124"/>
    </source>
</evidence>
<keyword evidence="1" id="KW-0805">Transcription regulation</keyword>
<dbReference type="InterPro" id="IPR018060">
    <property type="entry name" value="HTH_AraC"/>
</dbReference>
<feature type="domain" description="HTH araC/xylS-type" evidence="4">
    <location>
        <begin position="138"/>
        <end position="236"/>
    </location>
</feature>
<dbReference type="Proteomes" id="UP000540698">
    <property type="component" value="Unassembled WGS sequence"/>
</dbReference>
<accession>A0A7X6LB48</accession>
<dbReference type="InterPro" id="IPR050204">
    <property type="entry name" value="AraC_XylS_family_regulators"/>
</dbReference>
<dbReference type="PROSITE" id="PS01124">
    <property type="entry name" value="HTH_ARAC_FAMILY_2"/>
    <property type="match status" value="1"/>
</dbReference>
<dbReference type="Gene3D" id="1.10.10.60">
    <property type="entry name" value="Homeodomain-like"/>
    <property type="match status" value="1"/>
</dbReference>
<keyword evidence="3" id="KW-0804">Transcription</keyword>
<evidence type="ECO:0000313" key="6">
    <source>
        <dbReference type="Proteomes" id="UP000540698"/>
    </source>
</evidence>
<reference evidence="5 6" key="1">
    <citation type="submission" date="2020-04" db="EMBL/GenBank/DDBJ databases">
        <title>MicrobeNet Type strains.</title>
        <authorList>
            <person name="Nicholson A.C."/>
        </authorList>
    </citation>
    <scope>NUCLEOTIDE SEQUENCE [LARGE SCALE GENOMIC DNA]</scope>
    <source>
        <strain evidence="5 6">DSM 44956</strain>
    </source>
</reference>
<dbReference type="SUPFAM" id="SSF46689">
    <property type="entry name" value="Homeodomain-like"/>
    <property type="match status" value="1"/>
</dbReference>
<dbReference type="AlphaFoldDB" id="A0A7X6LB48"/>
<protein>
    <submittedName>
        <fullName evidence="5">AraC family transcriptional regulator</fullName>
    </submittedName>
</protein>
<comment type="caution">
    <text evidence="5">The sequence shown here is derived from an EMBL/GenBank/DDBJ whole genome shotgun (WGS) entry which is preliminary data.</text>
</comment>
<dbReference type="EMBL" id="JAAXOS010000027">
    <property type="protein sequence ID" value="NKY31203.1"/>
    <property type="molecule type" value="Genomic_DNA"/>
</dbReference>
<evidence type="ECO:0000256" key="1">
    <source>
        <dbReference type="ARBA" id="ARBA00023015"/>
    </source>
</evidence>
<evidence type="ECO:0000313" key="5">
    <source>
        <dbReference type="EMBL" id="NKY31203.1"/>
    </source>
</evidence>